<name>A0A266Q1I2_9GAMM</name>
<dbReference type="Proteomes" id="UP000216101">
    <property type="component" value="Unassembled WGS sequence"/>
</dbReference>
<gene>
    <name evidence="2" type="ORF">CBP51_20255</name>
</gene>
<evidence type="ECO:0000313" key="2">
    <source>
        <dbReference type="EMBL" id="OZY83724.1"/>
    </source>
</evidence>
<dbReference type="AlphaFoldDB" id="A0A266Q1I2"/>
<proteinExistence type="predicted"/>
<comment type="caution">
    <text evidence="2">The sequence shown here is derived from an EMBL/GenBank/DDBJ whole genome shotgun (WGS) entry which is preliminary data.</text>
</comment>
<dbReference type="RefSeq" id="WP_078045031.1">
    <property type="nucleotide sequence ID" value="NZ_NHNI01000004.1"/>
</dbReference>
<sequence>MLTLYDQNAPKKATNLSVNSDLLKKARDLDINLSAALEQALTDQLKAKQAQQWLEQNKTAIAAYNKSVDDNGVFSDGLRSF</sequence>
<evidence type="ECO:0000313" key="3">
    <source>
        <dbReference type="Proteomes" id="UP000216101"/>
    </source>
</evidence>
<keyword evidence="3" id="KW-1185">Reference proteome</keyword>
<dbReference type="InterPro" id="IPR009956">
    <property type="entry name" value="Post-segregation_anti-tox_CcdA"/>
</dbReference>
<dbReference type="Pfam" id="PF07362">
    <property type="entry name" value="CcdA"/>
    <property type="match status" value="1"/>
</dbReference>
<reference evidence="3" key="1">
    <citation type="submission" date="2017-05" db="EMBL/GenBank/DDBJ databases">
        <authorList>
            <person name="Barney B.M."/>
        </authorList>
    </citation>
    <scope>NUCLEOTIDE SEQUENCE [LARGE SCALE GENOMIC DNA]</scope>
    <source>
        <strain evidence="3">PSBB022</strain>
    </source>
</reference>
<accession>A0A266Q1I2</accession>
<dbReference type="EMBL" id="NHNI01000004">
    <property type="protein sequence ID" value="OZY83724.1"/>
    <property type="molecule type" value="Genomic_DNA"/>
</dbReference>
<evidence type="ECO:0000256" key="1">
    <source>
        <dbReference type="ARBA" id="ARBA00022649"/>
    </source>
</evidence>
<keyword evidence="1" id="KW-1277">Toxin-antitoxin system</keyword>
<organism evidence="2 3">
    <name type="scientific">Cellvibrio mixtus</name>
    <dbReference type="NCBI Taxonomy" id="39650"/>
    <lineage>
        <taxon>Bacteria</taxon>
        <taxon>Pseudomonadati</taxon>
        <taxon>Pseudomonadota</taxon>
        <taxon>Gammaproteobacteria</taxon>
        <taxon>Cellvibrionales</taxon>
        <taxon>Cellvibrionaceae</taxon>
        <taxon>Cellvibrio</taxon>
    </lineage>
</organism>
<protein>
    <submittedName>
        <fullName evidence="2">Acetoacetyl-CoA synthase</fullName>
    </submittedName>
</protein>